<evidence type="ECO:0000313" key="2">
    <source>
        <dbReference type="EMBL" id="TEB44707.1"/>
    </source>
</evidence>
<reference evidence="1 3" key="1">
    <citation type="journal article" date="2015" name="Stand. Genomic Sci.">
        <title>Genomic Encyclopedia of Bacterial and Archaeal Type Strains, Phase III: the genomes of soil and plant-associated and newly described type strains.</title>
        <authorList>
            <person name="Whitman W.B."/>
            <person name="Woyke T."/>
            <person name="Klenk H.P."/>
            <person name="Zhou Y."/>
            <person name="Lilburn T.G."/>
            <person name="Beck B.J."/>
            <person name="De Vos P."/>
            <person name="Vandamme P."/>
            <person name="Eisen J.A."/>
            <person name="Garrity G."/>
            <person name="Hugenholtz P."/>
            <person name="Kyrpides N.C."/>
        </authorList>
    </citation>
    <scope>NUCLEOTIDE SEQUENCE [LARGE SCALE GENOMIC DNA]</scope>
    <source>
        <strain evidence="1 3">P5626</strain>
    </source>
</reference>
<comment type="caution">
    <text evidence="2">The sequence shown here is derived from an EMBL/GenBank/DDBJ whole genome shotgun (WGS) entry which is preliminary data.</text>
</comment>
<name>A0A4Y7UE37_9FLAO</name>
<sequence length="351" mass="40196">MFGKKNLKQEGGSDSTNLQGQNVVINNGINYSDAKEIALDVFKSNFLELSQSAAFIAKQRAEELIDDFLKRIIDRDPLKINKIQDPDIQYAIFTAQKEYAKSGEKNLEEMLIDILIRRVEENSQSLKKIVLNESLEILPKLTNEQLDILTIVFLIHETQNNQITDRLTFKNYLEIYFSPFVEQITPNNAVYKHLEYTGCCGSFGIPDDNFANLLLNKYKGLFSNGFEKSIFEQITNGDEKYNSLIINCVNNPTLYQFNAMDEIALEKRLNELEPNNIHLSSFKSLLNESTMNIDQATKLVIELEPKLEILIKVWKESYLCTMNTTSVGIMLAIVNLKRKTGLDIDANIWIK</sequence>
<evidence type="ECO:0000313" key="4">
    <source>
        <dbReference type="Proteomes" id="UP000298340"/>
    </source>
</evidence>
<keyword evidence="3" id="KW-1185">Reference proteome</keyword>
<dbReference type="AlphaFoldDB" id="A0A4Y7UE37"/>
<protein>
    <submittedName>
        <fullName evidence="2">Uncharacterized protein</fullName>
    </submittedName>
</protein>
<dbReference type="EMBL" id="QWDN01000002">
    <property type="protein sequence ID" value="TEB44707.1"/>
    <property type="molecule type" value="Genomic_DNA"/>
</dbReference>
<dbReference type="EMBL" id="SLWA01000002">
    <property type="protein sequence ID" value="TCN59399.1"/>
    <property type="molecule type" value="Genomic_DNA"/>
</dbReference>
<evidence type="ECO:0000313" key="1">
    <source>
        <dbReference type="EMBL" id="TCN59399.1"/>
    </source>
</evidence>
<dbReference type="RefSeq" id="WP_132033232.1">
    <property type="nucleotide sequence ID" value="NZ_QWDN01000002.1"/>
</dbReference>
<reference evidence="2 4" key="2">
    <citation type="journal article" date="2018" name="Syst. Appl. Microbiol.">
        <title>Flavobacterium circumlabens sp. nov. and Flavobacterium cupreum sp. nov., two psychrotrophic species isolated from Antarctic environmental samples.</title>
        <authorList>
            <person name="Kralova S."/>
            <person name="Busse H.J."/>
            <person name="Svec P."/>
            <person name="Maslanova I."/>
            <person name="Stankova E."/>
            <person name="Bartak M."/>
            <person name="Sedlacek I."/>
        </authorList>
    </citation>
    <scope>NUCLEOTIDE SEQUENCE [LARGE SCALE GENOMIC DNA]</scope>
    <source>
        <strain evidence="2 4">CCM 8828</strain>
    </source>
</reference>
<dbReference type="Proteomes" id="UP000298340">
    <property type="component" value="Unassembled WGS sequence"/>
</dbReference>
<dbReference type="InterPro" id="IPR053773">
    <property type="entry name" value="Vpar_1526-like"/>
</dbReference>
<reference evidence="1" key="3">
    <citation type="submission" date="2019-03" db="EMBL/GenBank/DDBJ databases">
        <authorList>
            <person name="Whitman W."/>
            <person name="Huntemann M."/>
            <person name="Clum A."/>
            <person name="Pillay M."/>
            <person name="Palaniappan K."/>
            <person name="Varghese N."/>
            <person name="Mikhailova N."/>
            <person name="Stamatis D."/>
            <person name="Reddy T."/>
            <person name="Daum C."/>
            <person name="Shapiro N."/>
            <person name="Ivanova N."/>
            <person name="Kyrpides N."/>
            <person name="Woyke T."/>
        </authorList>
    </citation>
    <scope>NUCLEOTIDE SEQUENCE</scope>
    <source>
        <strain evidence="1">P5626</strain>
    </source>
</reference>
<dbReference type="NCBIfam" id="NF045477">
    <property type="entry name" value="LPO_1073_dom"/>
    <property type="match status" value="1"/>
</dbReference>
<proteinExistence type="predicted"/>
<dbReference type="OrthoDB" id="5083961at2"/>
<dbReference type="Proteomes" id="UP000295270">
    <property type="component" value="Unassembled WGS sequence"/>
</dbReference>
<accession>A0A4Y7UE37</accession>
<organism evidence="2 4">
    <name type="scientific">Flavobacterium circumlabens</name>
    <dbReference type="NCBI Taxonomy" id="2133765"/>
    <lineage>
        <taxon>Bacteria</taxon>
        <taxon>Pseudomonadati</taxon>
        <taxon>Bacteroidota</taxon>
        <taxon>Flavobacteriia</taxon>
        <taxon>Flavobacteriales</taxon>
        <taxon>Flavobacteriaceae</taxon>
        <taxon>Flavobacterium</taxon>
    </lineage>
</organism>
<gene>
    <name evidence="2" type="ORF">D0809_05765</name>
    <name evidence="1" type="ORF">EV142_10214</name>
</gene>
<evidence type="ECO:0000313" key="3">
    <source>
        <dbReference type="Proteomes" id="UP000295270"/>
    </source>
</evidence>